<evidence type="ECO:0000256" key="2">
    <source>
        <dbReference type="ARBA" id="ARBA00022803"/>
    </source>
</evidence>
<feature type="chain" id="PRO_5011791090" evidence="4">
    <location>
        <begin position="21"/>
        <end position="576"/>
    </location>
</feature>
<dbReference type="PANTHER" id="PTHR45586">
    <property type="entry name" value="TPR REPEAT-CONTAINING PROTEIN PA4667"/>
    <property type="match status" value="1"/>
</dbReference>
<dbReference type="PROSITE" id="PS50005">
    <property type="entry name" value="TPR"/>
    <property type="match status" value="1"/>
</dbReference>
<dbReference type="InterPro" id="IPR011990">
    <property type="entry name" value="TPR-like_helical_dom_sf"/>
</dbReference>
<proteinExistence type="predicted"/>
<dbReference type="OrthoDB" id="7259535at2"/>
<dbReference type="PROSITE" id="PS51257">
    <property type="entry name" value="PROKAR_LIPOPROTEIN"/>
    <property type="match status" value="1"/>
</dbReference>
<dbReference type="PANTHER" id="PTHR45586:SF1">
    <property type="entry name" value="LIPOPOLYSACCHARIDE ASSEMBLY PROTEIN B"/>
    <property type="match status" value="1"/>
</dbReference>
<sequence>MTFRRSFPLRLALGLTAASAMLVSCVDEATPANDLQQLRTQIARGDAAAAELTIDRLVENKVERGSFSTFAGEAALLRGDLVEARKWLIEGNFDRETAPLGFRMLAELELREGNLEASARALAKARAIAPNDPRVWVDIGRLRYRLGNHRTAIEAAERAVELGPDDVEALRFRGQLVRDIEGMIPAAKWFAAAIEKSGGDTALELEYAASLLDAGNFEQAQAILSRTDDPYLKAVALARTSDFFAAREALERADKNDRQTAAARLLSAIIDVQLGNLESAAQNLDQLSREHPANRRVRDLLAYVLSRNGNEDELIYRFADQARGPQGSPWLRTLVGRAYETQDNREEAAEFLDLAASDQSALSLIDGDDARAAGKDAFARRNSIRAALSAGNVDRAVQEARRFSEEYPQSVDAASLLGDALLMRSDLVEARKTYQRAAQMRRNWPLVLRMAATLDRPEAARLVAEYAAANPLDAEAAAMAADGYAAAGQWREAAASLDRAMENGMRDVPWVLAARSVAARELGEGDGVDQLDWAIEAYETQRMSQPATAALLAALPEEDVQLRSELAAKLQALAGN</sequence>
<feature type="signal peptide" evidence="4">
    <location>
        <begin position="1"/>
        <end position="20"/>
    </location>
</feature>
<dbReference type="InterPro" id="IPR019734">
    <property type="entry name" value="TPR_rpt"/>
</dbReference>
<keyword evidence="6" id="KW-1185">Reference proteome</keyword>
<dbReference type="Pfam" id="PF13432">
    <property type="entry name" value="TPR_16"/>
    <property type="match status" value="3"/>
</dbReference>
<evidence type="ECO:0000313" key="6">
    <source>
        <dbReference type="Proteomes" id="UP000199331"/>
    </source>
</evidence>
<dbReference type="EMBL" id="FOWZ01000002">
    <property type="protein sequence ID" value="SFP15375.1"/>
    <property type="molecule type" value="Genomic_DNA"/>
</dbReference>
<dbReference type="Gene3D" id="1.25.40.10">
    <property type="entry name" value="Tetratricopeptide repeat domain"/>
    <property type="match status" value="2"/>
</dbReference>
<accession>A0A1I5N0E5</accession>
<evidence type="ECO:0000256" key="4">
    <source>
        <dbReference type="SAM" id="SignalP"/>
    </source>
</evidence>
<name>A0A1I5N0E5_9SPHN</name>
<dbReference type="SUPFAM" id="SSF81901">
    <property type="entry name" value="HCP-like"/>
    <property type="match status" value="1"/>
</dbReference>
<dbReference type="InterPro" id="IPR051012">
    <property type="entry name" value="CellSynth/LPSAsmb/PSIAsmb"/>
</dbReference>
<reference evidence="6" key="1">
    <citation type="submission" date="2016-10" db="EMBL/GenBank/DDBJ databases">
        <authorList>
            <person name="Varghese N."/>
            <person name="Submissions S."/>
        </authorList>
    </citation>
    <scope>NUCLEOTIDE SEQUENCE [LARGE SCALE GENOMIC DNA]</scope>
    <source>
        <strain evidence="6">CGMCC 1.7715</strain>
    </source>
</reference>
<protein>
    <submittedName>
        <fullName evidence="5">Tetratricopeptide repeat-containing protein</fullName>
    </submittedName>
</protein>
<dbReference type="Proteomes" id="UP000199331">
    <property type="component" value="Unassembled WGS sequence"/>
</dbReference>
<organism evidence="5 6">
    <name type="scientific">Qipengyuania nanhaisediminis</name>
    <dbReference type="NCBI Taxonomy" id="604088"/>
    <lineage>
        <taxon>Bacteria</taxon>
        <taxon>Pseudomonadati</taxon>
        <taxon>Pseudomonadota</taxon>
        <taxon>Alphaproteobacteria</taxon>
        <taxon>Sphingomonadales</taxon>
        <taxon>Erythrobacteraceae</taxon>
        <taxon>Qipengyuania</taxon>
    </lineage>
</organism>
<gene>
    <name evidence="5" type="ORF">SAMN04488060_1707</name>
</gene>
<keyword evidence="2 3" id="KW-0802">TPR repeat</keyword>
<evidence type="ECO:0000256" key="3">
    <source>
        <dbReference type="PROSITE-ProRule" id="PRU00339"/>
    </source>
</evidence>
<feature type="repeat" description="TPR" evidence="3">
    <location>
        <begin position="133"/>
        <end position="166"/>
    </location>
</feature>
<dbReference type="AlphaFoldDB" id="A0A1I5N0E5"/>
<dbReference type="SUPFAM" id="SSF48452">
    <property type="entry name" value="TPR-like"/>
    <property type="match status" value="1"/>
</dbReference>
<dbReference type="SMART" id="SM00028">
    <property type="entry name" value="TPR"/>
    <property type="match status" value="3"/>
</dbReference>
<keyword evidence="1" id="KW-0677">Repeat</keyword>
<evidence type="ECO:0000313" key="5">
    <source>
        <dbReference type="EMBL" id="SFP15375.1"/>
    </source>
</evidence>
<keyword evidence="4" id="KW-0732">Signal</keyword>
<evidence type="ECO:0000256" key="1">
    <source>
        <dbReference type="ARBA" id="ARBA00022737"/>
    </source>
</evidence>
<dbReference type="STRING" id="604088.SAMN04488060_1707"/>